<dbReference type="NCBIfam" id="NF002204">
    <property type="entry name" value="PRK01077.1"/>
    <property type="match status" value="1"/>
</dbReference>
<organism evidence="10 11">
    <name type="scientific">Alkaliphilus peptidifermentans DSM 18978</name>
    <dbReference type="NCBI Taxonomy" id="1120976"/>
    <lineage>
        <taxon>Bacteria</taxon>
        <taxon>Bacillati</taxon>
        <taxon>Bacillota</taxon>
        <taxon>Clostridia</taxon>
        <taxon>Peptostreptococcales</taxon>
        <taxon>Natronincolaceae</taxon>
        <taxon>Alkaliphilus</taxon>
    </lineage>
</organism>
<keyword evidence="3 7" id="KW-0547">Nucleotide-binding</keyword>
<dbReference type="HAMAP" id="MF_00027">
    <property type="entry name" value="CobB_CbiA"/>
    <property type="match status" value="1"/>
</dbReference>
<comment type="catalytic activity">
    <reaction evidence="7">
        <text>cob(II)yrinate + 2 L-glutamine + 2 ATP + 2 H2O = cob(II)yrinate a,c diamide + 2 L-glutamate + 2 ADP + 2 phosphate + 2 H(+)</text>
        <dbReference type="Rhea" id="RHEA:26289"/>
        <dbReference type="ChEBI" id="CHEBI:15377"/>
        <dbReference type="ChEBI" id="CHEBI:15378"/>
        <dbReference type="ChEBI" id="CHEBI:29985"/>
        <dbReference type="ChEBI" id="CHEBI:30616"/>
        <dbReference type="ChEBI" id="CHEBI:43474"/>
        <dbReference type="ChEBI" id="CHEBI:58359"/>
        <dbReference type="ChEBI" id="CHEBI:58537"/>
        <dbReference type="ChEBI" id="CHEBI:58894"/>
        <dbReference type="ChEBI" id="CHEBI:456216"/>
        <dbReference type="EC" id="6.3.5.11"/>
    </reaction>
</comment>
<dbReference type="GO" id="GO:0042242">
    <property type="term" value="F:cobyrinic acid a,c-diamide synthase activity"/>
    <property type="evidence" value="ECO:0007669"/>
    <property type="project" value="UniProtKB-UniRule"/>
</dbReference>
<dbReference type="CDD" id="cd05388">
    <property type="entry name" value="CobB_N"/>
    <property type="match status" value="1"/>
</dbReference>
<evidence type="ECO:0000256" key="2">
    <source>
        <dbReference type="ARBA" id="ARBA00022598"/>
    </source>
</evidence>
<dbReference type="InterPro" id="IPR011698">
    <property type="entry name" value="GATase_3"/>
</dbReference>
<dbReference type="PANTHER" id="PTHR43873">
    <property type="entry name" value="COBYRINATE A,C-DIAMIDE SYNTHASE"/>
    <property type="match status" value="1"/>
</dbReference>
<dbReference type="PANTHER" id="PTHR43873:SF1">
    <property type="entry name" value="COBYRINATE A,C-DIAMIDE SYNTHASE"/>
    <property type="match status" value="1"/>
</dbReference>
<evidence type="ECO:0000259" key="8">
    <source>
        <dbReference type="Pfam" id="PF01656"/>
    </source>
</evidence>
<feature type="domain" description="CobB/CobQ-like glutamine amidotransferase" evidence="9">
    <location>
        <begin position="250"/>
        <end position="442"/>
    </location>
</feature>
<evidence type="ECO:0000313" key="10">
    <source>
        <dbReference type="EMBL" id="SCX80516.1"/>
    </source>
</evidence>
<proteinExistence type="inferred from homology"/>
<evidence type="ECO:0000259" key="9">
    <source>
        <dbReference type="Pfam" id="PF07685"/>
    </source>
</evidence>
<dbReference type="RefSeq" id="WP_091539048.1">
    <property type="nucleotide sequence ID" value="NZ_FMUS01000001.1"/>
</dbReference>
<dbReference type="Pfam" id="PF01656">
    <property type="entry name" value="CbiA"/>
    <property type="match status" value="1"/>
</dbReference>
<accession>A0A1G5ARJ4</accession>
<evidence type="ECO:0000256" key="1">
    <source>
        <dbReference type="ARBA" id="ARBA00001946"/>
    </source>
</evidence>
<evidence type="ECO:0000256" key="4">
    <source>
        <dbReference type="ARBA" id="ARBA00022840"/>
    </source>
</evidence>
<evidence type="ECO:0000256" key="6">
    <source>
        <dbReference type="ARBA" id="ARBA00022962"/>
    </source>
</evidence>
<dbReference type="GO" id="GO:0009236">
    <property type="term" value="P:cobalamin biosynthetic process"/>
    <property type="evidence" value="ECO:0007669"/>
    <property type="project" value="UniProtKB-UniRule"/>
</dbReference>
<name>A0A1G5ARJ4_9FIRM</name>
<evidence type="ECO:0000256" key="3">
    <source>
        <dbReference type="ARBA" id="ARBA00022741"/>
    </source>
</evidence>
<feature type="domain" description="CobQ/CobB/MinD/ParA nucleotide binding" evidence="8">
    <location>
        <begin position="7"/>
        <end position="193"/>
    </location>
</feature>
<dbReference type="CDD" id="cd03130">
    <property type="entry name" value="GATase1_CobB"/>
    <property type="match status" value="1"/>
</dbReference>
<comment type="pathway">
    <text evidence="7">Cofactor biosynthesis; adenosylcobalamin biosynthesis; cob(II)yrinate a,c-diamide from sirohydrochlorin (anaerobic route): step 10/10.</text>
</comment>
<keyword evidence="2 7" id="KW-0436">Ligase</keyword>
<comment type="miscellaneous">
    <text evidence="7">The a and c carboxylates of cobyrinate are activated for nucleophilic attack via formation of a phosphorylated intermediate by ATP. CbiA catalyzes first the amidation of the c-carboxylate, and then that of the a-carboxylate.</text>
</comment>
<dbReference type="AlphaFoldDB" id="A0A1G5ARJ4"/>
<dbReference type="Pfam" id="PF07685">
    <property type="entry name" value="GATase_3"/>
    <property type="match status" value="1"/>
</dbReference>
<keyword evidence="7" id="KW-0169">Cobalamin biosynthesis</keyword>
<dbReference type="EC" id="6.3.5.11" evidence="7"/>
<dbReference type="OrthoDB" id="9764035at2"/>
<reference evidence="10 11" key="1">
    <citation type="submission" date="2016-10" db="EMBL/GenBank/DDBJ databases">
        <authorList>
            <person name="de Groot N.N."/>
        </authorList>
    </citation>
    <scope>NUCLEOTIDE SEQUENCE [LARGE SCALE GENOMIC DNA]</scope>
    <source>
        <strain evidence="10 11">DSM 18978</strain>
    </source>
</reference>
<dbReference type="STRING" id="1120976.SAMN03080606_00260"/>
<keyword evidence="5 7" id="KW-0460">Magnesium</keyword>
<dbReference type="InterPro" id="IPR004484">
    <property type="entry name" value="CbiA/CobB_synth"/>
</dbReference>
<dbReference type="NCBIfam" id="TIGR00379">
    <property type="entry name" value="cobB"/>
    <property type="match status" value="1"/>
</dbReference>
<evidence type="ECO:0000313" key="11">
    <source>
        <dbReference type="Proteomes" id="UP000198636"/>
    </source>
</evidence>
<comment type="similarity">
    <text evidence="7">Belongs to the CobB/CbiA family.</text>
</comment>
<keyword evidence="6 7" id="KW-0315">Glutamine amidotransferase</keyword>
<dbReference type="UniPathway" id="UPA00148">
    <property type="reaction ID" value="UER00231"/>
</dbReference>
<sequence length="464" mass="52519">MKSNGRIVIAGTHSGVGKTTITLGIMGALIKRRMDIKPFKVGPDYIDPQFHRRVTGNPSRNLDSYLLEESMIKYLFNKNCAVEDMAIIEGVMGLYDGLGTNKDQGSTAHISKILKSPVILIIDGGGMSSSAAAMVLGYKQYDEDVDLKGVIINNLSGEKHYKILQEAIERDTGIRCIGYLKKTESIELKSRHLGLIPCMEVPEIDERLAEIIAMVEETIDLDALISFTSKAEKLQNINEIQINYKSDVAIGYAYDEAFNFYYEDNLDILRQMGADLIPFSPLRDKSLPENIHGIYLGGGFPEVFSKELENNHQIREEILSRAQIGMPIYGECGGFMYLTEDIKNLDGDIHKMVGIFNVHSEMTNKLQRFGYVEVEPEADCRLFQNTGKIKAHEFHRSIVQNMKEHYIYQVSKVKDGRTQKRWNCGLEKNNCLGAYPHIHFYSNIAVPKAFIEKCEIYKNLHQKI</sequence>
<dbReference type="Gene3D" id="3.40.50.300">
    <property type="entry name" value="P-loop containing nucleotide triphosphate hydrolases"/>
    <property type="match status" value="2"/>
</dbReference>
<comment type="domain">
    <text evidence="7">Comprises of two domains. The C-terminal domain contains the binding site for glutamine and catalyzes the hydrolysis of this substrate to glutamate and ammonia. The N-terminal domain is anticipated to bind ATP and cobyrinate and catalyzes the ultimate synthesis of the diamide product. The ammonia produced via the glutaminase domain is probably translocated to the adjacent domain via a molecular tunnel, where it reacts with an activated intermediate.</text>
</comment>
<dbReference type="PROSITE" id="PS51274">
    <property type="entry name" value="GATASE_COBBQ"/>
    <property type="match status" value="1"/>
</dbReference>
<comment type="function">
    <text evidence="7">Catalyzes the ATP-dependent amidation of the two carboxylate groups at positions a and c of cobyrinate, using either L-glutamine or ammonia as the nitrogen source.</text>
</comment>
<keyword evidence="4 7" id="KW-0067">ATP-binding</keyword>
<keyword evidence="11" id="KW-1185">Reference proteome</keyword>
<dbReference type="SUPFAM" id="SSF52317">
    <property type="entry name" value="Class I glutamine amidotransferase-like"/>
    <property type="match status" value="1"/>
</dbReference>
<evidence type="ECO:0000256" key="5">
    <source>
        <dbReference type="ARBA" id="ARBA00022842"/>
    </source>
</evidence>
<dbReference type="InterPro" id="IPR027417">
    <property type="entry name" value="P-loop_NTPase"/>
</dbReference>
<dbReference type="Proteomes" id="UP000198636">
    <property type="component" value="Unassembled WGS sequence"/>
</dbReference>
<gene>
    <name evidence="7" type="primary">cbiA</name>
    <name evidence="10" type="ORF">SAMN03080606_00260</name>
</gene>
<protein>
    <recommendedName>
        <fullName evidence="7">Cobyrinate a,c-diamide synthase</fullName>
        <ecNumber evidence="7">6.3.5.11</ecNumber>
    </recommendedName>
    <alternativeName>
        <fullName evidence="7">Cobyrinic acid a,c-diamide synthetase</fullName>
    </alternativeName>
</protein>
<dbReference type="InterPro" id="IPR029062">
    <property type="entry name" value="Class_I_gatase-like"/>
</dbReference>
<feature type="site" description="Increases nucleophilicity of active site Cys" evidence="7">
    <location>
        <position position="437"/>
    </location>
</feature>
<comment type="cofactor">
    <cofactor evidence="1 7">
        <name>Mg(2+)</name>
        <dbReference type="ChEBI" id="CHEBI:18420"/>
    </cofactor>
</comment>
<dbReference type="SUPFAM" id="SSF52540">
    <property type="entry name" value="P-loop containing nucleoside triphosphate hydrolases"/>
    <property type="match status" value="1"/>
</dbReference>
<dbReference type="EMBL" id="FMUS01000001">
    <property type="protein sequence ID" value="SCX80516.1"/>
    <property type="molecule type" value="Genomic_DNA"/>
</dbReference>
<dbReference type="InterPro" id="IPR002586">
    <property type="entry name" value="CobQ/CobB/MinD/ParA_Nub-bd_dom"/>
</dbReference>
<dbReference type="Gene3D" id="3.40.50.880">
    <property type="match status" value="1"/>
</dbReference>
<feature type="active site" description="Nucleophile" evidence="7">
    <location>
        <position position="332"/>
    </location>
</feature>
<evidence type="ECO:0000256" key="7">
    <source>
        <dbReference type="HAMAP-Rule" id="MF_00027"/>
    </source>
</evidence>
<dbReference type="GO" id="GO:0005524">
    <property type="term" value="F:ATP binding"/>
    <property type="evidence" value="ECO:0007669"/>
    <property type="project" value="UniProtKB-UniRule"/>
</dbReference>